<keyword evidence="3" id="KW-1185">Reference proteome</keyword>
<dbReference type="Proteomes" id="UP000789739">
    <property type="component" value="Unassembled WGS sequence"/>
</dbReference>
<feature type="compositionally biased region" description="Basic and acidic residues" evidence="1">
    <location>
        <begin position="43"/>
        <end position="52"/>
    </location>
</feature>
<dbReference type="Gene3D" id="1.10.630.10">
    <property type="entry name" value="Cytochrome P450"/>
    <property type="match status" value="1"/>
</dbReference>
<dbReference type="GO" id="GO:0016705">
    <property type="term" value="F:oxidoreductase activity, acting on paired donors, with incorporation or reduction of molecular oxygen"/>
    <property type="evidence" value="ECO:0007669"/>
    <property type="project" value="InterPro"/>
</dbReference>
<evidence type="ECO:0000313" key="3">
    <source>
        <dbReference type="Proteomes" id="UP000789739"/>
    </source>
</evidence>
<dbReference type="GO" id="GO:0004497">
    <property type="term" value="F:monooxygenase activity"/>
    <property type="evidence" value="ECO:0007669"/>
    <property type="project" value="InterPro"/>
</dbReference>
<organism evidence="2 3">
    <name type="scientific">Paraglomus brasilianum</name>
    <dbReference type="NCBI Taxonomy" id="144538"/>
    <lineage>
        <taxon>Eukaryota</taxon>
        <taxon>Fungi</taxon>
        <taxon>Fungi incertae sedis</taxon>
        <taxon>Mucoromycota</taxon>
        <taxon>Glomeromycotina</taxon>
        <taxon>Glomeromycetes</taxon>
        <taxon>Paraglomerales</taxon>
        <taxon>Paraglomeraceae</taxon>
        <taxon>Paraglomus</taxon>
    </lineage>
</organism>
<feature type="non-terminal residue" evidence="2">
    <location>
        <position position="224"/>
    </location>
</feature>
<dbReference type="GO" id="GO:0020037">
    <property type="term" value="F:heme binding"/>
    <property type="evidence" value="ECO:0007669"/>
    <property type="project" value="InterPro"/>
</dbReference>
<reference evidence="2" key="1">
    <citation type="submission" date="2021-06" db="EMBL/GenBank/DDBJ databases">
        <authorList>
            <person name="Kallberg Y."/>
            <person name="Tangrot J."/>
            <person name="Rosling A."/>
        </authorList>
    </citation>
    <scope>NUCLEOTIDE SEQUENCE</scope>
    <source>
        <strain evidence="2">BR232B</strain>
    </source>
</reference>
<feature type="region of interest" description="Disordered" evidence="1">
    <location>
        <begin position="28"/>
        <end position="52"/>
    </location>
</feature>
<feature type="non-terminal residue" evidence="2">
    <location>
        <position position="1"/>
    </location>
</feature>
<gene>
    <name evidence="2" type="ORF">PBRASI_LOCUS11429</name>
</gene>
<comment type="caution">
    <text evidence="2">The sequence shown here is derived from an EMBL/GenBank/DDBJ whole genome shotgun (WGS) entry which is preliminary data.</text>
</comment>
<dbReference type="AlphaFoldDB" id="A0A9N9HE56"/>
<protein>
    <submittedName>
        <fullName evidence="2">7230_t:CDS:1</fullName>
    </submittedName>
</protein>
<evidence type="ECO:0000313" key="2">
    <source>
        <dbReference type="EMBL" id="CAG8673478.1"/>
    </source>
</evidence>
<dbReference type="InterPro" id="IPR036396">
    <property type="entry name" value="Cyt_P450_sf"/>
</dbReference>
<evidence type="ECO:0000256" key="1">
    <source>
        <dbReference type="SAM" id="MobiDB-lite"/>
    </source>
</evidence>
<sequence>KRALKQQQYDTNVDIQLNTLKVMSTASSYQRNELSKQMEISGDNDKNLKRQNDDYIEKVEDSGVKKQEKEKGNNLNDNDHSQVKNLLNELRSSEKMKNLVECFQKYCNESVDELTKNEIMDLTPSSEFVLRYTDEDDYMQVLKETFESVDELFPESAIKFLNEFFSETCTHEQWDDKLESLSELEEDQFLKKLKRLLFETLPIFFDAFSMLYDNPLKNHNMLEE</sequence>
<dbReference type="OrthoDB" id="2429015at2759"/>
<proteinExistence type="predicted"/>
<name>A0A9N9HE56_9GLOM</name>
<dbReference type="GO" id="GO:0005506">
    <property type="term" value="F:iron ion binding"/>
    <property type="evidence" value="ECO:0007669"/>
    <property type="project" value="InterPro"/>
</dbReference>
<accession>A0A9N9HE56</accession>
<dbReference type="EMBL" id="CAJVPI010005338">
    <property type="protein sequence ID" value="CAG8673478.1"/>
    <property type="molecule type" value="Genomic_DNA"/>
</dbReference>